<dbReference type="Gene3D" id="3.90.190.20">
    <property type="entry name" value="Mur ligase, C-terminal domain"/>
    <property type="match status" value="1"/>
</dbReference>
<feature type="domain" description="Mur ligase N-terminal catalytic" evidence="9">
    <location>
        <begin position="25"/>
        <end position="73"/>
    </location>
</feature>
<dbReference type="GO" id="GO:0005524">
    <property type="term" value="F:ATP binding"/>
    <property type="evidence" value="ECO:0007669"/>
    <property type="project" value="UniProtKB-UniRule"/>
</dbReference>
<dbReference type="Proteomes" id="UP000237040">
    <property type="component" value="Unassembled WGS sequence"/>
</dbReference>
<comment type="function">
    <text evidence="7">Catalyzes the addition of an amino acid to the nucleotide precursor UDP-N-acetylmuramoyl-L-alanyl-D-glutamate (UMAG) in the biosynthesis of bacterial cell-wall peptidoglycan.</text>
</comment>
<dbReference type="AlphaFoldDB" id="A0A2J6WE85"/>
<keyword evidence="7" id="KW-0547">Nucleotide-binding</keyword>
<evidence type="ECO:0000259" key="10">
    <source>
        <dbReference type="Pfam" id="PF02875"/>
    </source>
</evidence>
<evidence type="ECO:0000259" key="11">
    <source>
        <dbReference type="Pfam" id="PF08245"/>
    </source>
</evidence>
<dbReference type="UniPathway" id="UPA00219"/>
<comment type="similarity">
    <text evidence="1 7">Belongs to the MurCDEF family. MurE subfamily.</text>
</comment>
<keyword evidence="7" id="KW-0963">Cytoplasm</keyword>
<evidence type="ECO:0000256" key="6">
    <source>
        <dbReference type="ARBA" id="ARBA00023316"/>
    </source>
</evidence>
<evidence type="ECO:0000256" key="8">
    <source>
        <dbReference type="RuleBase" id="RU004135"/>
    </source>
</evidence>
<dbReference type="InterPro" id="IPR036615">
    <property type="entry name" value="Mur_ligase_C_dom_sf"/>
</dbReference>
<feature type="binding site" evidence="7">
    <location>
        <position position="182"/>
    </location>
    <ligand>
        <name>UDP-N-acetyl-alpha-D-muramoyl-L-alanyl-D-glutamate</name>
        <dbReference type="ChEBI" id="CHEBI:83900"/>
    </ligand>
</feature>
<evidence type="ECO:0000256" key="1">
    <source>
        <dbReference type="ARBA" id="ARBA00005898"/>
    </source>
</evidence>
<evidence type="ECO:0000256" key="3">
    <source>
        <dbReference type="ARBA" id="ARBA00022960"/>
    </source>
</evidence>
<reference evidence="12 13" key="1">
    <citation type="submission" date="2018-01" db="EMBL/GenBank/DDBJ databases">
        <title>Metagenomic assembled genomes from two thermal pools in the Uzon Caldera, Kamchatka, Russia.</title>
        <authorList>
            <person name="Wilkins L."/>
            <person name="Ettinger C."/>
        </authorList>
    </citation>
    <scope>NUCLEOTIDE SEQUENCE [LARGE SCALE GENOMIC DNA]</scope>
    <source>
        <strain evidence="12">ZAV-07</strain>
    </source>
</reference>
<dbReference type="PANTHER" id="PTHR23135:SF4">
    <property type="entry name" value="UDP-N-ACETYLMURAMOYL-L-ALANYL-D-GLUTAMATE--2,6-DIAMINOPIMELATE LIGASE MURE HOMOLOG, CHLOROPLASTIC"/>
    <property type="match status" value="1"/>
</dbReference>
<proteinExistence type="inferred from homology"/>
<evidence type="ECO:0000256" key="4">
    <source>
        <dbReference type="ARBA" id="ARBA00022984"/>
    </source>
</evidence>
<keyword evidence="7" id="KW-0460">Magnesium</keyword>
<dbReference type="RefSeq" id="WP_424586603.1">
    <property type="nucleotide sequence ID" value="NZ_JBNAUB010000005.1"/>
</dbReference>
<dbReference type="GO" id="GO:0016881">
    <property type="term" value="F:acid-amino acid ligase activity"/>
    <property type="evidence" value="ECO:0007669"/>
    <property type="project" value="UniProtKB-UniRule"/>
</dbReference>
<comment type="pathway">
    <text evidence="7 8">Cell wall biogenesis; peptidoglycan biosynthesis.</text>
</comment>
<dbReference type="Gene3D" id="3.40.1190.10">
    <property type="entry name" value="Mur-like, catalytic domain"/>
    <property type="match status" value="1"/>
</dbReference>
<evidence type="ECO:0000256" key="7">
    <source>
        <dbReference type="HAMAP-Rule" id="MF_00208"/>
    </source>
</evidence>
<evidence type="ECO:0000256" key="5">
    <source>
        <dbReference type="ARBA" id="ARBA00023306"/>
    </source>
</evidence>
<dbReference type="GO" id="GO:0009252">
    <property type="term" value="P:peptidoglycan biosynthetic process"/>
    <property type="evidence" value="ECO:0007669"/>
    <property type="project" value="UniProtKB-UniRule"/>
</dbReference>
<dbReference type="HAMAP" id="MF_00208">
    <property type="entry name" value="MurE"/>
    <property type="match status" value="1"/>
</dbReference>
<feature type="binding site" evidence="7">
    <location>
        <begin position="155"/>
        <end position="156"/>
    </location>
    <ligand>
        <name>UDP-N-acetyl-alpha-D-muramoyl-L-alanyl-D-glutamate</name>
        <dbReference type="ChEBI" id="CHEBI:83900"/>
    </ligand>
</feature>
<evidence type="ECO:0000259" key="9">
    <source>
        <dbReference type="Pfam" id="PF01225"/>
    </source>
</evidence>
<dbReference type="Pfam" id="PF01225">
    <property type="entry name" value="Mur_ligase"/>
    <property type="match status" value="1"/>
</dbReference>
<name>A0A2J6WE85_9BACT</name>
<feature type="modified residue" description="N6-carboxylysine" evidence="7">
    <location>
        <position position="222"/>
    </location>
</feature>
<dbReference type="NCBIfam" id="TIGR01085">
    <property type="entry name" value="murE"/>
    <property type="match status" value="1"/>
</dbReference>
<evidence type="ECO:0000256" key="2">
    <source>
        <dbReference type="ARBA" id="ARBA00022618"/>
    </source>
</evidence>
<comment type="PTM">
    <text evidence="7">Carboxylation is probably crucial for Mg(2+) binding and, consequently, for the gamma-phosphate positioning of ATP.</text>
</comment>
<dbReference type="PANTHER" id="PTHR23135">
    <property type="entry name" value="MUR LIGASE FAMILY MEMBER"/>
    <property type="match status" value="1"/>
</dbReference>
<comment type="caution">
    <text evidence="7">Lacks conserved residue(s) required for the propagation of feature annotation.</text>
</comment>
<dbReference type="GO" id="GO:0008360">
    <property type="term" value="P:regulation of cell shape"/>
    <property type="evidence" value="ECO:0007669"/>
    <property type="project" value="UniProtKB-KW"/>
</dbReference>
<dbReference type="GO" id="GO:0000287">
    <property type="term" value="F:magnesium ion binding"/>
    <property type="evidence" value="ECO:0007669"/>
    <property type="project" value="UniProtKB-UniRule"/>
</dbReference>
<dbReference type="GO" id="GO:0051301">
    <property type="term" value="P:cell division"/>
    <property type="evidence" value="ECO:0007669"/>
    <property type="project" value="UniProtKB-KW"/>
</dbReference>
<dbReference type="InterPro" id="IPR004101">
    <property type="entry name" value="Mur_ligase_C"/>
</dbReference>
<dbReference type="Gene3D" id="3.40.1390.10">
    <property type="entry name" value="MurE/MurF, N-terminal domain"/>
    <property type="match status" value="1"/>
</dbReference>
<keyword evidence="4 7" id="KW-0573">Peptidoglycan synthesis</keyword>
<dbReference type="Pfam" id="PF02875">
    <property type="entry name" value="Mur_ligase_C"/>
    <property type="match status" value="1"/>
</dbReference>
<sequence length="479" mass="53838">MNGRTLKEKFKEFEVFGNLDRDFFGIKTDSRLIQNGDLFVALRGENFDGHEFIADAVKRGAVGVIVENDLEFDKDILVIKASDSREAFAKISSFFYGDPSKRLNIIGITGTMGKTTIAYLLYRLFNFLGVPSGFIGTIGIGIKDKFSLTDLDPPTTPFPFDLHRYLKTMSDDGVKYVFMEVSSHGIKDKRIYGINFKRKILGTMGVDHIDYHKSIEDYLNTKVSFFEGFESPILNGNSLFIDRFIEVSKDPIFYGDDVKFDYSFQNLKNHGLSISFEVYESGTLLGTIDLPILGRYNAYNFLAVISYAMLEGASFSKIKEFAKTASVPGRMEIYTFKGIKVIIDYAHNAEEIENVLESIKGNGNHLIVVFGAVGTSEKEKRIAMGRAVSKFADFCVITSDDPRGRNVDEIIKDLKSSVSIEHKVIPDRIKAIKYALENAKESDVVAILGRGVESKMRLSNGSIIHFRDIDIVKEVFHEN</sequence>
<feature type="domain" description="Mur ligase C-terminal" evidence="10">
    <location>
        <begin position="329"/>
        <end position="451"/>
    </location>
</feature>
<dbReference type="InterPro" id="IPR035911">
    <property type="entry name" value="MurE/MurF_N"/>
</dbReference>
<dbReference type="GO" id="GO:0071555">
    <property type="term" value="P:cell wall organization"/>
    <property type="evidence" value="ECO:0007669"/>
    <property type="project" value="UniProtKB-KW"/>
</dbReference>
<feature type="binding site" evidence="7">
    <location>
        <begin position="110"/>
        <end position="116"/>
    </location>
    <ligand>
        <name>ATP</name>
        <dbReference type="ChEBI" id="CHEBI:30616"/>
    </ligand>
</feature>
<comment type="subcellular location">
    <subcellularLocation>
        <location evidence="7 8">Cytoplasm</location>
    </subcellularLocation>
</comment>
<dbReference type="EC" id="6.3.2.-" evidence="7"/>
<comment type="cofactor">
    <cofactor evidence="7">
        <name>Mg(2+)</name>
        <dbReference type="ChEBI" id="CHEBI:18420"/>
    </cofactor>
</comment>
<dbReference type="Pfam" id="PF08245">
    <property type="entry name" value="Mur_ligase_M"/>
    <property type="match status" value="1"/>
</dbReference>
<evidence type="ECO:0000313" key="12">
    <source>
        <dbReference type="EMBL" id="PMP67225.1"/>
    </source>
</evidence>
<comment type="caution">
    <text evidence="12">The sequence shown here is derived from an EMBL/GenBank/DDBJ whole genome shotgun (WGS) entry which is preliminary data.</text>
</comment>
<dbReference type="InterPro" id="IPR013221">
    <property type="entry name" value="Mur_ligase_cen"/>
</dbReference>
<keyword evidence="7" id="KW-0067">ATP-binding</keyword>
<dbReference type="SUPFAM" id="SSF53244">
    <property type="entry name" value="MurD-like peptide ligases, peptide-binding domain"/>
    <property type="match status" value="1"/>
</dbReference>
<keyword evidence="3 7" id="KW-0133">Cell shape</keyword>
<dbReference type="InterPro" id="IPR000713">
    <property type="entry name" value="Mur_ligase_N"/>
</dbReference>
<feature type="binding site" evidence="7">
    <location>
        <position position="30"/>
    </location>
    <ligand>
        <name>UDP-N-acetyl-alpha-D-muramoyl-L-alanyl-D-glutamate</name>
        <dbReference type="ChEBI" id="CHEBI:83900"/>
    </ligand>
</feature>
<feature type="binding site" evidence="7">
    <location>
        <position position="190"/>
    </location>
    <ligand>
        <name>UDP-N-acetyl-alpha-D-muramoyl-L-alanyl-D-glutamate</name>
        <dbReference type="ChEBI" id="CHEBI:83900"/>
    </ligand>
</feature>
<protein>
    <recommendedName>
        <fullName evidence="7">UDP-N-acetylmuramyl-tripeptide synthetase</fullName>
        <ecNumber evidence="7">6.3.2.-</ecNumber>
    </recommendedName>
    <alternativeName>
        <fullName evidence="7">UDP-MurNAc-tripeptide synthetase</fullName>
    </alternativeName>
</protein>
<keyword evidence="2 7" id="KW-0132">Cell division</keyword>
<gene>
    <name evidence="7" type="primary">murE</name>
    <name evidence="12" type="ORF">C0189_03595</name>
</gene>
<dbReference type="InterPro" id="IPR005761">
    <property type="entry name" value="UDP-N-AcMur-Glu-dNH2Pim_ligase"/>
</dbReference>
<accession>A0A2J6WE85</accession>
<dbReference type="SUPFAM" id="SSF53623">
    <property type="entry name" value="MurD-like peptide ligases, catalytic domain"/>
    <property type="match status" value="1"/>
</dbReference>
<dbReference type="GO" id="GO:0005737">
    <property type="term" value="C:cytoplasm"/>
    <property type="evidence" value="ECO:0007669"/>
    <property type="project" value="UniProtKB-SubCell"/>
</dbReference>
<dbReference type="SUPFAM" id="SSF63418">
    <property type="entry name" value="MurE/MurF N-terminal domain"/>
    <property type="match status" value="1"/>
</dbReference>
<keyword evidence="5 7" id="KW-0131">Cell cycle</keyword>
<evidence type="ECO:0000313" key="13">
    <source>
        <dbReference type="Proteomes" id="UP000237040"/>
    </source>
</evidence>
<dbReference type="NCBIfam" id="NF001126">
    <property type="entry name" value="PRK00139.1-4"/>
    <property type="match status" value="1"/>
</dbReference>
<feature type="domain" description="Mur ligase central" evidence="11">
    <location>
        <begin position="108"/>
        <end position="306"/>
    </location>
</feature>
<dbReference type="EMBL" id="PNIL01000054">
    <property type="protein sequence ID" value="PMP67225.1"/>
    <property type="molecule type" value="Genomic_DNA"/>
</dbReference>
<organism evidence="12 13">
    <name type="scientific">Caldisericum exile</name>
    <dbReference type="NCBI Taxonomy" id="693075"/>
    <lineage>
        <taxon>Bacteria</taxon>
        <taxon>Pseudomonadati</taxon>
        <taxon>Caldisericota/Cryosericota group</taxon>
        <taxon>Caldisericota</taxon>
        <taxon>Caldisericia</taxon>
        <taxon>Caldisericales</taxon>
        <taxon>Caldisericaceae</taxon>
        <taxon>Caldisericum</taxon>
    </lineage>
</organism>
<dbReference type="InterPro" id="IPR036565">
    <property type="entry name" value="Mur-like_cat_sf"/>
</dbReference>
<keyword evidence="6 7" id="KW-0961">Cell wall biogenesis/degradation</keyword>
<keyword evidence="7 12" id="KW-0436">Ligase</keyword>